<dbReference type="BioCyc" id="PPUT160488:G1G01-4044-MONOMER"/>
<feature type="transmembrane region" description="Helical" evidence="7">
    <location>
        <begin position="145"/>
        <end position="163"/>
    </location>
</feature>
<keyword evidence="3" id="KW-1003">Cell membrane</keyword>
<evidence type="ECO:0000256" key="2">
    <source>
        <dbReference type="ARBA" id="ARBA00022448"/>
    </source>
</evidence>
<dbReference type="PROSITE" id="PS50850">
    <property type="entry name" value="MFS"/>
    <property type="match status" value="1"/>
</dbReference>
<reference evidence="9 10" key="1">
    <citation type="journal article" date="2002" name="Environ. Microbiol.">
        <title>Complete genome sequence and comparative analysis of the metabolically versatile Pseudomonas putida KT2440.</title>
        <authorList>
            <person name="Nelson K.E."/>
            <person name="Weinel C."/>
            <person name="Paulsen I.T."/>
            <person name="Dodson R.J."/>
            <person name="Hilbert H."/>
            <person name="Martins dos Santos V.A."/>
            <person name="Fouts D.E."/>
            <person name="Gill S.R."/>
            <person name="Pop M."/>
            <person name="Holmes M."/>
            <person name="Brinkac L."/>
            <person name="Beanan M."/>
            <person name="DeBoy R.T."/>
            <person name="Daugherty S."/>
            <person name="Kolonay J."/>
            <person name="Madupu R."/>
            <person name="Nelson W."/>
            <person name="White O."/>
            <person name="Peterson J."/>
            <person name="Khouri H."/>
            <person name="Hance I."/>
            <person name="Chris Lee P."/>
            <person name="Holtzapple E."/>
            <person name="Scanlan D."/>
            <person name="Tran K."/>
            <person name="Moazzez A."/>
            <person name="Utterback T."/>
            <person name="Rizzo M."/>
            <person name="Lee K."/>
            <person name="Kosack D."/>
            <person name="Moestl D."/>
            <person name="Wedler H."/>
            <person name="Lauber J."/>
            <person name="Stjepandic D."/>
            <person name="Hoheisel J."/>
            <person name="Straetz M."/>
            <person name="Heim S."/>
            <person name="Kiewitz C."/>
            <person name="Eisen J.A."/>
            <person name="Timmis K.N."/>
            <person name="Dusterhoft A."/>
            <person name="Tummler B."/>
            <person name="Fraser C.M."/>
        </authorList>
    </citation>
    <scope>NUCLEOTIDE SEQUENCE [LARGE SCALE GENOMIC DNA]</scope>
    <source>
        <strain evidence="10">ATCC 47054 / DSM 6125 / CFBP 8728 / NCIMB 11950 / KT2440</strain>
    </source>
</reference>
<dbReference type="HOGENOM" id="CLU_001265_60_0_6"/>
<dbReference type="EMBL" id="AE015451">
    <property type="protein sequence ID" value="AAN69383.1"/>
    <property type="molecule type" value="Genomic_DNA"/>
</dbReference>
<feature type="transmembrane region" description="Helical" evidence="7">
    <location>
        <begin position="256"/>
        <end position="275"/>
    </location>
</feature>
<dbReference type="PhylomeDB" id="Q88GD5"/>
<accession>Q88GD5</accession>
<dbReference type="KEGG" id="ppu:PP_3789"/>
<dbReference type="GO" id="GO:0022857">
    <property type="term" value="F:transmembrane transporter activity"/>
    <property type="evidence" value="ECO:0007669"/>
    <property type="project" value="InterPro"/>
</dbReference>
<dbReference type="InterPro" id="IPR020846">
    <property type="entry name" value="MFS_dom"/>
</dbReference>
<evidence type="ECO:0000256" key="3">
    <source>
        <dbReference type="ARBA" id="ARBA00022475"/>
    </source>
</evidence>
<name>Q88GD5_PSEPK</name>
<dbReference type="PANTHER" id="PTHR23517">
    <property type="entry name" value="RESISTANCE PROTEIN MDTM, PUTATIVE-RELATED-RELATED"/>
    <property type="match status" value="1"/>
</dbReference>
<organism evidence="9 10">
    <name type="scientific">Pseudomonas putida (strain ATCC 47054 / DSM 6125 / CFBP 8728 / NCIMB 11950 / KT2440)</name>
    <dbReference type="NCBI Taxonomy" id="160488"/>
    <lineage>
        <taxon>Bacteria</taxon>
        <taxon>Pseudomonadati</taxon>
        <taxon>Pseudomonadota</taxon>
        <taxon>Gammaproteobacteria</taxon>
        <taxon>Pseudomonadales</taxon>
        <taxon>Pseudomonadaceae</taxon>
        <taxon>Pseudomonas</taxon>
    </lineage>
</organism>
<evidence type="ECO:0000256" key="5">
    <source>
        <dbReference type="ARBA" id="ARBA00022989"/>
    </source>
</evidence>
<dbReference type="InterPro" id="IPR036259">
    <property type="entry name" value="MFS_trans_sf"/>
</dbReference>
<dbReference type="Pfam" id="PF07690">
    <property type="entry name" value="MFS_1"/>
    <property type="match status" value="1"/>
</dbReference>
<evidence type="ECO:0000256" key="1">
    <source>
        <dbReference type="ARBA" id="ARBA00004651"/>
    </source>
</evidence>
<feature type="transmembrane region" description="Helical" evidence="7">
    <location>
        <begin position="169"/>
        <end position="190"/>
    </location>
</feature>
<evidence type="ECO:0000259" key="8">
    <source>
        <dbReference type="PROSITE" id="PS50850"/>
    </source>
</evidence>
<dbReference type="PATRIC" id="fig|160488.4.peg.4041"/>
<keyword evidence="4 7" id="KW-0812">Transmembrane</keyword>
<comment type="subcellular location">
    <subcellularLocation>
        <location evidence="1">Cell membrane</location>
        <topology evidence="1">Multi-pass membrane protein</topology>
    </subcellularLocation>
</comment>
<evidence type="ECO:0000256" key="7">
    <source>
        <dbReference type="SAM" id="Phobius"/>
    </source>
</evidence>
<evidence type="ECO:0000256" key="4">
    <source>
        <dbReference type="ARBA" id="ARBA00022692"/>
    </source>
</evidence>
<dbReference type="STRING" id="160488.PP_3789"/>
<keyword evidence="10" id="KW-1185">Reference proteome</keyword>
<feature type="domain" description="Major facilitator superfamily (MFS) profile" evidence="8">
    <location>
        <begin position="15"/>
        <end position="406"/>
    </location>
</feature>
<feature type="transmembrane region" description="Helical" evidence="7">
    <location>
        <begin position="284"/>
        <end position="302"/>
    </location>
</feature>
<dbReference type="PaxDb" id="160488-PP_3789"/>
<dbReference type="Proteomes" id="UP000000556">
    <property type="component" value="Chromosome"/>
</dbReference>
<dbReference type="eggNOG" id="COG2211">
    <property type="taxonomic scope" value="Bacteria"/>
</dbReference>
<gene>
    <name evidence="9" type="ordered locus">PP_3789</name>
</gene>
<feature type="transmembrane region" description="Helical" evidence="7">
    <location>
        <begin position="80"/>
        <end position="97"/>
    </location>
</feature>
<protein>
    <submittedName>
        <fullName evidence="9">Efflux transporter</fullName>
    </submittedName>
</protein>
<feature type="transmembrane region" description="Helical" evidence="7">
    <location>
        <begin position="375"/>
        <end position="392"/>
    </location>
</feature>
<dbReference type="AlphaFoldDB" id="Q88GD5"/>
<sequence>MQPMSILSWSRPHSPLHSLLLGSLLHDASKGIASPLMVLLLTTRFGLNSWQTGALLGISMLLATLMSLPAGLLFDRFARLHLATITLLLMTLAVGLLPFAQIILLVSLLLVFMEFAAALFGIGLKALLADFVSVKQRVSAFSYRYILTNVAFAIGPVLGVRLAEVSLTLALLVAAGACGAAMVVMMCLGASQGQPRTSLKTGAPSLADALKVLGNDRNLVLYTLGSFFNTVVHGRFTFFLSLWLLYQYPANQGMEMLSWLLLTNAITVIALQRLVSRYITLETLNSRVMMGALLFSIGLLGFSVSEQLTAWCLSMLVFTLGELLIQPAEYLYIDSISPPPLKGSYFAAHNLASLGAAVSPAWCGFILSLAGPQGLCFSLIACVLAGSSLCAMRPRLTPGNFARGDL</sequence>
<dbReference type="SUPFAM" id="SSF103473">
    <property type="entry name" value="MFS general substrate transporter"/>
    <property type="match status" value="1"/>
</dbReference>
<evidence type="ECO:0000313" key="10">
    <source>
        <dbReference type="Proteomes" id="UP000000556"/>
    </source>
</evidence>
<proteinExistence type="predicted"/>
<dbReference type="PANTHER" id="PTHR23517:SF3">
    <property type="entry name" value="INTEGRAL MEMBRANE TRANSPORT PROTEIN"/>
    <property type="match status" value="1"/>
</dbReference>
<dbReference type="Gene3D" id="1.20.1250.20">
    <property type="entry name" value="MFS general substrate transporter like domains"/>
    <property type="match status" value="1"/>
</dbReference>
<keyword evidence="6 7" id="KW-0472">Membrane</keyword>
<evidence type="ECO:0000256" key="6">
    <source>
        <dbReference type="ARBA" id="ARBA00023136"/>
    </source>
</evidence>
<reference evidence="9 10" key="2">
    <citation type="journal article" date="2016" name="Environ. Microbiol.">
        <title>The revisited genome of Pseudomonas putida KT2440 enlightens its value as a robust metabolic chassis.</title>
        <authorList>
            <person name="Belda E."/>
            <person name="van Heck R.G."/>
            <person name="Lopez-Sanchez M.J."/>
            <person name="Cruveiller S."/>
            <person name="Barbe V."/>
            <person name="Fraser C."/>
            <person name="Klenk H.P."/>
            <person name="Petersen J."/>
            <person name="Morgat A."/>
            <person name="Nikel P.I."/>
            <person name="Vallenet D."/>
            <person name="Rouy Z."/>
            <person name="Sekowska A."/>
            <person name="Martins Dos Santos V.A."/>
            <person name="de Lorenzo V."/>
            <person name="Danchin A."/>
            <person name="Medigue C."/>
        </authorList>
    </citation>
    <scope>NUCLEOTIDE SEQUENCE [LARGE SCALE GENOMIC DNA]</scope>
    <source>
        <strain evidence="10">ATCC 47054 / DSM 6125 / CFBP 8728 / NCIMB 11950 / KT2440</strain>
    </source>
</reference>
<keyword evidence="5 7" id="KW-1133">Transmembrane helix</keyword>
<feature type="transmembrane region" description="Helical" evidence="7">
    <location>
        <begin position="346"/>
        <end position="369"/>
    </location>
</feature>
<dbReference type="OrthoDB" id="3237211at2"/>
<evidence type="ECO:0000313" key="9">
    <source>
        <dbReference type="EMBL" id="AAN69383.1"/>
    </source>
</evidence>
<dbReference type="InterPro" id="IPR050171">
    <property type="entry name" value="MFS_Transporters"/>
</dbReference>
<feature type="transmembrane region" description="Helical" evidence="7">
    <location>
        <begin position="103"/>
        <end position="124"/>
    </location>
</feature>
<dbReference type="GO" id="GO:0005886">
    <property type="term" value="C:plasma membrane"/>
    <property type="evidence" value="ECO:0007669"/>
    <property type="project" value="UniProtKB-SubCell"/>
</dbReference>
<dbReference type="InterPro" id="IPR011701">
    <property type="entry name" value="MFS"/>
</dbReference>
<keyword evidence="2" id="KW-0813">Transport</keyword>
<feature type="transmembrane region" description="Helical" evidence="7">
    <location>
        <begin position="219"/>
        <end position="244"/>
    </location>
</feature>
<feature type="transmembrane region" description="Helical" evidence="7">
    <location>
        <begin position="49"/>
        <end position="68"/>
    </location>
</feature>